<accession>A0A2T0RVX0</accession>
<comment type="caution">
    <text evidence="2">The sequence shown here is derived from an EMBL/GenBank/DDBJ whole genome shotgun (WGS) entry which is preliminary data.</text>
</comment>
<dbReference type="Gene3D" id="2.60.120.10">
    <property type="entry name" value="Jelly Rolls"/>
    <property type="match status" value="1"/>
</dbReference>
<dbReference type="RefSeq" id="WP_106204209.1">
    <property type="nucleotide sequence ID" value="NZ_PVTD01000002.1"/>
</dbReference>
<evidence type="ECO:0000313" key="2">
    <source>
        <dbReference type="EMBL" id="PRY25297.1"/>
    </source>
</evidence>
<dbReference type="SUPFAM" id="SSF51182">
    <property type="entry name" value="RmlC-like cupins"/>
    <property type="match status" value="1"/>
</dbReference>
<dbReference type="AlphaFoldDB" id="A0A2T0RVX0"/>
<dbReference type="InterPro" id="IPR013096">
    <property type="entry name" value="Cupin_2"/>
</dbReference>
<dbReference type="InterPro" id="IPR011051">
    <property type="entry name" value="RmlC_Cupin_sf"/>
</dbReference>
<reference evidence="2 3" key="1">
    <citation type="submission" date="2018-03" db="EMBL/GenBank/DDBJ databases">
        <title>Genomic Encyclopedia of Archaeal and Bacterial Type Strains, Phase II (KMG-II): from individual species to whole genera.</title>
        <authorList>
            <person name="Goeker M."/>
        </authorList>
    </citation>
    <scope>NUCLEOTIDE SEQUENCE [LARGE SCALE GENOMIC DNA]</scope>
    <source>
        <strain evidence="2 3">DSM 29328</strain>
    </source>
</reference>
<sequence>MRQILLTEDADGTSHFSDAELAMTLADFAPPAPALYLSEAETARRVLFLTLPPGWTGEMHPSPQPQFVICLEGRMRFEAGDGEAREVRPGDVIRCTDTTGSGHRSAVLGTENAHLAIVQI</sequence>
<organism evidence="2 3">
    <name type="scientific">Aliiruegeria haliotis</name>
    <dbReference type="NCBI Taxonomy" id="1280846"/>
    <lineage>
        <taxon>Bacteria</taxon>
        <taxon>Pseudomonadati</taxon>
        <taxon>Pseudomonadota</taxon>
        <taxon>Alphaproteobacteria</taxon>
        <taxon>Rhodobacterales</taxon>
        <taxon>Roseobacteraceae</taxon>
        <taxon>Aliiruegeria</taxon>
    </lineage>
</organism>
<dbReference type="Pfam" id="PF07883">
    <property type="entry name" value="Cupin_2"/>
    <property type="match status" value="1"/>
</dbReference>
<dbReference type="InterPro" id="IPR014710">
    <property type="entry name" value="RmlC-like_jellyroll"/>
</dbReference>
<dbReference type="EMBL" id="PVTD01000002">
    <property type="protein sequence ID" value="PRY25297.1"/>
    <property type="molecule type" value="Genomic_DNA"/>
</dbReference>
<feature type="domain" description="Cupin type-2" evidence="1">
    <location>
        <begin position="48"/>
        <end position="115"/>
    </location>
</feature>
<gene>
    <name evidence="2" type="ORF">CLV78_102475</name>
</gene>
<evidence type="ECO:0000259" key="1">
    <source>
        <dbReference type="Pfam" id="PF07883"/>
    </source>
</evidence>
<proteinExistence type="predicted"/>
<dbReference type="Proteomes" id="UP000239480">
    <property type="component" value="Unassembled WGS sequence"/>
</dbReference>
<name>A0A2T0RVX0_9RHOB</name>
<evidence type="ECO:0000313" key="3">
    <source>
        <dbReference type="Proteomes" id="UP000239480"/>
    </source>
</evidence>
<keyword evidence="3" id="KW-1185">Reference proteome</keyword>
<protein>
    <submittedName>
        <fullName evidence="2">Cupin domain-containing protein</fullName>
    </submittedName>
</protein>